<comment type="caution">
    <text evidence="1">The sequence shown here is derived from an EMBL/GenBank/DDBJ whole genome shotgun (WGS) entry which is preliminary data.</text>
</comment>
<dbReference type="AlphaFoldDB" id="A0A2M6XBH8"/>
<proteinExistence type="predicted"/>
<name>A0A2M6XBH8_9BACT</name>
<evidence type="ECO:0000313" key="2">
    <source>
        <dbReference type="Proteomes" id="UP000231214"/>
    </source>
</evidence>
<dbReference type="EMBL" id="PEZK01000016">
    <property type="protein sequence ID" value="PIU02316.1"/>
    <property type="molecule type" value="Genomic_DNA"/>
</dbReference>
<accession>A0A2M6XBH8</accession>
<organism evidence="1 2">
    <name type="scientific">Candidatus Shapirobacteria bacterium CG09_land_8_20_14_0_10_49_15</name>
    <dbReference type="NCBI Taxonomy" id="1974482"/>
    <lineage>
        <taxon>Bacteria</taxon>
        <taxon>Candidatus Shapironibacteriota</taxon>
    </lineage>
</organism>
<evidence type="ECO:0000313" key="1">
    <source>
        <dbReference type="EMBL" id="PIU02316.1"/>
    </source>
</evidence>
<sequence length="225" mass="26859">MAKSQEKLKARQLRREGESIKVIAKKLKVSSSSASNWCRDIRLKKDQVKKLERRAHDPNYGRRLKYTLRQQKKRIKKTNRLKKQGIREIGELSKRELFLVGVALYWAEGYKKDNQVGFGSSDPEMVKTFFRWLYESCGCKPQDLILRVTVNISHRHRIREIENYWSKITEVPVDEFRKPFYQRVKWKKIYENPNDYFGVLRIRVRKSTDFLRKIHGWIEGLAGAQ</sequence>
<evidence type="ECO:0008006" key="3">
    <source>
        <dbReference type="Google" id="ProtNLM"/>
    </source>
</evidence>
<reference evidence="2" key="1">
    <citation type="submission" date="2017-09" db="EMBL/GenBank/DDBJ databases">
        <title>Depth-based differentiation of microbial function through sediment-hosted aquifers and enrichment of novel symbionts in the deep terrestrial subsurface.</title>
        <authorList>
            <person name="Probst A.J."/>
            <person name="Ladd B."/>
            <person name="Jarett J.K."/>
            <person name="Geller-Mcgrath D.E."/>
            <person name="Sieber C.M.K."/>
            <person name="Emerson J.B."/>
            <person name="Anantharaman K."/>
            <person name="Thomas B.C."/>
            <person name="Malmstrom R."/>
            <person name="Stieglmeier M."/>
            <person name="Klingl A."/>
            <person name="Woyke T."/>
            <person name="Ryan C.M."/>
            <person name="Banfield J.F."/>
        </authorList>
    </citation>
    <scope>NUCLEOTIDE SEQUENCE [LARGE SCALE GENOMIC DNA]</scope>
</reference>
<protein>
    <recommendedName>
        <fullName evidence="3">Resolvase HTH domain-containing protein</fullName>
    </recommendedName>
</protein>
<dbReference type="Proteomes" id="UP000231214">
    <property type="component" value="Unassembled WGS sequence"/>
</dbReference>
<gene>
    <name evidence="1" type="ORF">COT66_00855</name>
</gene>